<name>A0A3L8Q703_CHLGU</name>
<dbReference type="EMBL" id="QUSF01004043">
    <property type="protein sequence ID" value="RLV63075.1"/>
    <property type="molecule type" value="Genomic_DNA"/>
</dbReference>
<evidence type="ECO:0000313" key="3">
    <source>
        <dbReference type="Proteomes" id="UP000276834"/>
    </source>
</evidence>
<proteinExistence type="predicted"/>
<keyword evidence="3" id="KW-1185">Reference proteome</keyword>
<dbReference type="AlphaFoldDB" id="A0A3L8Q703"/>
<comment type="caution">
    <text evidence="2">The sequence shown here is derived from an EMBL/GenBank/DDBJ whole genome shotgun (WGS) entry which is preliminary data.</text>
</comment>
<organism evidence="2 3">
    <name type="scientific">Chloebia gouldiae</name>
    <name type="common">Gouldian finch</name>
    <name type="synonym">Erythrura gouldiae</name>
    <dbReference type="NCBI Taxonomy" id="44316"/>
    <lineage>
        <taxon>Eukaryota</taxon>
        <taxon>Metazoa</taxon>
        <taxon>Chordata</taxon>
        <taxon>Craniata</taxon>
        <taxon>Vertebrata</taxon>
        <taxon>Euteleostomi</taxon>
        <taxon>Archelosauria</taxon>
        <taxon>Archosauria</taxon>
        <taxon>Dinosauria</taxon>
        <taxon>Saurischia</taxon>
        <taxon>Theropoda</taxon>
        <taxon>Coelurosauria</taxon>
        <taxon>Aves</taxon>
        <taxon>Neognathae</taxon>
        <taxon>Neoaves</taxon>
        <taxon>Telluraves</taxon>
        <taxon>Australaves</taxon>
        <taxon>Passeriformes</taxon>
        <taxon>Passeroidea</taxon>
        <taxon>Passeridae</taxon>
        <taxon>Chloebia</taxon>
    </lineage>
</organism>
<feature type="region of interest" description="Disordered" evidence="1">
    <location>
        <begin position="1"/>
        <end position="60"/>
    </location>
</feature>
<reference evidence="2 3" key="1">
    <citation type="journal article" date="2018" name="Proc. R. Soc. B">
        <title>A non-coding region near Follistatin controls head colour polymorphism in the Gouldian finch.</title>
        <authorList>
            <person name="Toomey M.B."/>
            <person name="Marques C.I."/>
            <person name="Andrade P."/>
            <person name="Araujo P.M."/>
            <person name="Sabatino S."/>
            <person name="Gazda M.A."/>
            <person name="Afonso S."/>
            <person name="Lopes R.J."/>
            <person name="Corbo J.C."/>
            <person name="Carneiro M."/>
        </authorList>
    </citation>
    <scope>NUCLEOTIDE SEQUENCE [LARGE SCALE GENOMIC DNA]</scope>
    <source>
        <strain evidence="2">Red01</strain>
        <tissue evidence="2">Muscle</tissue>
    </source>
</reference>
<evidence type="ECO:0000256" key="1">
    <source>
        <dbReference type="SAM" id="MobiDB-lite"/>
    </source>
</evidence>
<feature type="compositionally biased region" description="Basic residues" evidence="1">
    <location>
        <begin position="27"/>
        <end position="45"/>
    </location>
</feature>
<gene>
    <name evidence="2" type="ORF">DV515_00018644</name>
</gene>
<protein>
    <submittedName>
        <fullName evidence="2">Uncharacterized protein</fullName>
    </submittedName>
</protein>
<sequence>MLSGTTGGTSRIQDQPGCLGVCDGRKAHSVSHSGRHRAPPKHPKMNLKSLSPPCPASRQE</sequence>
<feature type="non-terminal residue" evidence="2">
    <location>
        <position position="60"/>
    </location>
</feature>
<evidence type="ECO:0000313" key="2">
    <source>
        <dbReference type="EMBL" id="RLV63075.1"/>
    </source>
</evidence>
<accession>A0A3L8Q703</accession>
<dbReference type="Proteomes" id="UP000276834">
    <property type="component" value="Unassembled WGS sequence"/>
</dbReference>